<evidence type="ECO:0000313" key="2">
    <source>
        <dbReference type="EMBL" id="GER25667.1"/>
    </source>
</evidence>
<keyword evidence="3" id="KW-1185">Reference proteome</keyword>
<accession>A0A5A7NZ62</accession>
<evidence type="ECO:0000259" key="1">
    <source>
        <dbReference type="Pfam" id="PF00462"/>
    </source>
</evidence>
<dbReference type="Pfam" id="PF00462">
    <property type="entry name" value="Glutaredoxin"/>
    <property type="match status" value="1"/>
</dbReference>
<dbReference type="CDD" id="cd03031">
    <property type="entry name" value="GRX_GRX_like"/>
    <property type="match status" value="1"/>
</dbReference>
<dbReference type="InterPro" id="IPR036249">
    <property type="entry name" value="Thioredoxin-like_sf"/>
</dbReference>
<comment type="caution">
    <text evidence="2">The sequence shown here is derived from an EMBL/GenBank/DDBJ whole genome shotgun (WGS) entry which is preliminary data.</text>
</comment>
<feature type="domain" description="Glutaredoxin" evidence="1">
    <location>
        <begin position="92"/>
        <end position="161"/>
    </location>
</feature>
<dbReference type="AlphaFoldDB" id="A0A5A7NZ62"/>
<evidence type="ECO:0000313" key="3">
    <source>
        <dbReference type="Proteomes" id="UP000325081"/>
    </source>
</evidence>
<gene>
    <name evidence="2" type="ORF">STAS_01267</name>
</gene>
<dbReference type="Pfam" id="PF23733">
    <property type="entry name" value="GRXCR1-2_C"/>
    <property type="match status" value="1"/>
</dbReference>
<proteinExistence type="predicted"/>
<dbReference type="EMBL" id="BKCP01000447">
    <property type="protein sequence ID" value="GER25667.1"/>
    <property type="molecule type" value="Genomic_DNA"/>
</dbReference>
<name>A0A5A7NZ62_STRAF</name>
<dbReference type="PANTHER" id="PTHR45669:SF26">
    <property type="entry name" value="GLUTAREDOXIN DOMAIN-CONTAINING PROTEIN"/>
    <property type="match status" value="1"/>
</dbReference>
<dbReference type="InterPro" id="IPR002109">
    <property type="entry name" value="Glutaredoxin"/>
</dbReference>
<dbReference type="OrthoDB" id="423313at2759"/>
<organism evidence="2 3">
    <name type="scientific">Striga asiatica</name>
    <name type="common">Asiatic witchweed</name>
    <name type="synonym">Buchnera asiatica</name>
    <dbReference type="NCBI Taxonomy" id="4170"/>
    <lineage>
        <taxon>Eukaryota</taxon>
        <taxon>Viridiplantae</taxon>
        <taxon>Streptophyta</taxon>
        <taxon>Embryophyta</taxon>
        <taxon>Tracheophyta</taxon>
        <taxon>Spermatophyta</taxon>
        <taxon>Magnoliopsida</taxon>
        <taxon>eudicotyledons</taxon>
        <taxon>Gunneridae</taxon>
        <taxon>Pentapetalae</taxon>
        <taxon>asterids</taxon>
        <taxon>lamiids</taxon>
        <taxon>Lamiales</taxon>
        <taxon>Orobanchaceae</taxon>
        <taxon>Buchnereae</taxon>
        <taxon>Striga</taxon>
    </lineage>
</organism>
<dbReference type="PANTHER" id="PTHR45669">
    <property type="entry name" value="GLUTAREDOXIN DOMAIN-CONTAINING CYSTEINE-RICH PROTEIN CG12206-RELATED"/>
    <property type="match status" value="1"/>
</dbReference>
<protein>
    <submittedName>
        <fullName evidence="2">Glutaredoxin family protein</fullName>
    </submittedName>
</protein>
<sequence length="240" mass="26298">MWLRRSETRAQVNNASAPKFACSSFKDVRSLFSPDDFTGAAGRDVCTAPSICHRNRSAKALLRSFSLSHPPLLPDGGAAAEIRIPSAEESIVIYFTSLRVVRCTFEDCKAVRTILRAFRVPLDERDVSMDSAFMDELRRILAVPGKSRPALPRVFIGGRYVGGVEEVRRLHESGELRGYVEGLPAADPSTCKACGGYRFIICRDCSGSHKCYSEKAGFKSCSSCNENGFIRCPSCSTAPL</sequence>
<dbReference type="Gene3D" id="3.40.30.10">
    <property type="entry name" value="Glutaredoxin"/>
    <property type="match status" value="1"/>
</dbReference>
<reference evidence="3" key="1">
    <citation type="journal article" date="2019" name="Curr. Biol.">
        <title>Genome Sequence of Striga asiatica Provides Insight into the Evolution of Plant Parasitism.</title>
        <authorList>
            <person name="Yoshida S."/>
            <person name="Kim S."/>
            <person name="Wafula E.K."/>
            <person name="Tanskanen J."/>
            <person name="Kim Y.M."/>
            <person name="Honaas L."/>
            <person name="Yang Z."/>
            <person name="Spallek T."/>
            <person name="Conn C.E."/>
            <person name="Ichihashi Y."/>
            <person name="Cheong K."/>
            <person name="Cui S."/>
            <person name="Der J.P."/>
            <person name="Gundlach H."/>
            <person name="Jiao Y."/>
            <person name="Hori C."/>
            <person name="Ishida J.K."/>
            <person name="Kasahara H."/>
            <person name="Kiba T."/>
            <person name="Kim M.S."/>
            <person name="Koo N."/>
            <person name="Laohavisit A."/>
            <person name="Lee Y.H."/>
            <person name="Lumba S."/>
            <person name="McCourt P."/>
            <person name="Mortimer J.C."/>
            <person name="Mutuku J.M."/>
            <person name="Nomura T."/>
            <person name="Sasaki-Sekimoto Y."/>
            <person name="Seto Y."/>
            <person name="Wang Y."/>
            <person name="Wakatake T."/>
            <person name="Sakakibara H."/>
            <person name="Demura T."/>
            <person name="Yamaguchi S."/>
            <person name="Yoneyama K."/>
            <person name="Manabe R.I."/>
            <person name="Nelson D.C."/>
            <person name="Schulman A.H."/>
            <person name="Timko M.P."/>
            <person name="dePamphilis C.W."/>
            <person name="Choi D."/>
            <person name="Shirasu K."/>
        </authorList>
    </citation>
    <scope>NUCLEOTIDE SEQUENCE [LARGE SCALE GENOMIC DNA]</scope>
    <source>
        <strain evidence="3">cv. UVA1</strain>
    </source>
</reference>
<dbReference type="Proteomes" id="UP000325081">
    <property type="component" value="Unassembled WGS sequence"/>
</dbReference>
<dbReference type="SUPFAM" id="SSF52833">
    <property type="entry name" value="Thioredoxin-like"/>
    <property type="match status" value="1"/>
</dbReference>
<dbReference type="PROSITE" id="PS51354">
    <property type="entry name" value="GLUTAREDOXIN_2"/>
    <property type="match status" value="1"/>
</dbReference>